<name>A0A443QEN2_9ACAR</name>
<dbReference type="EMBL" id="NCKV01057570">
    <property type="protein sequence ID" value="RWS01462.1"/>
    <property type="molecule type" value="Genomic_DNA"/>
</dbReference>
<organism evidence="1 2">
    <name type="scientific">Leptotrombidium deliense</name>
    <dbReference type="NCBI Taxonomy" id="299467"/>
    <lineage>
        <taxon>Eukaryota</taxon>
        <taxon>Metazoa</taxon>
        <taxon>Ecdysozoa</taxon>
        <taxon>Arthropoda</taxon>
        <taxon>Chelicerata</taxon>
        <taxon>Arachnida</taxon>
        <taxon>Acari</taxon>
        <taxon>Acariformes</taxon>
        <taxon>Trombidiformes</taxon>
        <taxon>Prostigmata</taxon>
        <taxon>Anystina</taxon>
        <taxon>Parasitengona</taxon>
        <taxon>Trombiculoidea</taxon>
        <taxon>Trombiculidae</taxon>
        <taxon>Leptotrombidium</taxon>
    </lineage>
</organism>
<evidence type="ECO:0000313" key="1">
    <source>
        <dbReference type="EMBL" id="RWS01462.1"/>
    </source>
</evidence>
<dbReference type="SUPFAM" id="SSF51735">
    <property type="entry name" value="NAD(P)-binding Rossmann-fold domains"/>
    <property type="match status" value="1"/>
</dbReference>
<dbReference type="Proteomes" id="UP000288716">
    <property type="component" value="Unassembled WGS sequence"/>
</dbReference>
<dbReference type="Gene3D" id="3.40.50.720">
    <property type="entry name" value="NAD(P)-binding Rossmann-like Domain"/>
    <property type="match status" value="1"/>
</dbReference>
<gene>
    <name evidence="1" type="ORF">B4U80_15081</name>
</gene>
<sequence length="30" mass="2953">MVNNKVIIVTGSTSGIGKATAIHLASLGAK</sequence>
<feature type="non-terminal residue" evidence="1">
    <location>
        <position position="30"/>
    </location>
</feature>
<evidence type="ECO:0000313" key="2">
    <source>
        <dbReference type="Proteomes" id="UP000288716"/>
    </source>
</evidence>
<dbReference type="OrthoDB" id="191139at2759"/>
<comment type="caution">
    <text evidence="1">The sequence shown here is derived from an EMBL/GenBank/DDBJ whole genome shotgun (WGS) entry which is preliminary data.</text>
</comment>
<dbReference type="InterPro" id="IPR036291">
    <property type="entry name" value="NAD(P)-bd_dom_sf"/>
</dbReference>
<protein>
    <submittedName>
        <fullName evidence="1">Uncharacterized protein</fullName>
    </submittedName>
</protein>
<proteinExistence type="predicted"/>
<dbReference type="AlphaFoldDB" id="A0A443QEN2"/>
<keyword evidence="2" id="KW-1185">Reference proteome</keyword>
<reference evidence="1 2" key="1">
    <citation type="journal article" date="2018" name="Gigascience">
        <title>Genomes of trombidid mites reveal novel predicted allergens and laterally-transferred genes associated with secondary metabolism.</title>
        <authorList>
            <person name="Dong X."/>
            <person name="Chaisiri K."/>
            <person name="Xia D."/>
            <person name="Armstrong S.D."/>
            <person name="Fang Y."/>
            <person name="Donnelly M.J."/>
            <person name="Kadowaki T."/>
            <person name="McGarry J.W."/>
            <person name="Darby A.C."/>
            <person name="Makepeace B.L."/>
        </authorList>
    </citation>
    <scope>NUCLEOTIDE SEQUENCE [LARGE SCALE GENOMIC DNA]</scope>
    <source>
        <strain evidence="1">UoL-UT</strain>
    </source>
</reference>
<dbReference type="VEuPathDB" id="VectorBase:LDEU014395"/>
<accession>A0A443QEN2</accession>